<dbReference type="AlphaFoldDB" id="A0A1Y6CVX3"/>
<evidence type="ECO:0000313" key="1">
    <source>
        <dbReference type="EMBL" id="SMF80969.1"/>
    </source>
</evidence>
<evidence type="ECO:0000313" key="2">
    <source>
        <dbReference type="Proteomes" id="UP000192917"/>
    </source>
</evidence>
<dbReference type="STRING" id="560819.SAMN05428998_14234"/>
<proteinExistence type="predicted"/>
<gene>
    <name evidence="1" type="ORF">SAMN05428998_14234</name>
</gene>
<dbReference type="Proteomes" id="UP000192917">
    <property type="component" value="Unassembled WGS sequence"/>
</dbReference>
<protein>
    <submittedName>
        <fullName evidence="1">Uncharacterized protein</fullName>
    </submittedName>
</protein>
<accession>A0A1Y6CVX3</accession>
<dbReference type="RefSeq" id="WP_085126575.1">
    <property type="nucleotide sequence ID" value="NZ_FWZX01000042.1"/>
</dbReference>
<keyword evidence="2" id="KW-1185">Reference proteome</keyword>
<reference evidence="1 2" key="1">
    <citation type="submission" date="2017-04" db="EMBL/GenBank/DDBJ databases">
        <authorList>
            <person name="Afonso C.L."/>
            <person name="Miller P.J."/>
            <person name="Scott M.A."/>
            <person name="Spackman E."/>
            <person name="Goraichik I."/>
            <person name="Dimitrov K.M."/>
            <person name="Suarez D.L."/>
            <person name="Swayne D.E."/>
        </authorList>
    </citation>
    <scope>NUCLEOTIDE SEQUENCE [LARGE SCALE GENOMIC DNA]</scope>
    <source>
        <strain evidence="1 2">USBA 355</strain>
    </source>
</reference>
<dbReference type="EMBL" id="FWZX01000042">
    <property type="protein sequence ID" value="SMF80969.1"/>
    <property type="molecule type" value="Genomic_DNA"/>
</dbReference>
<sequence length="147" mass="15262">MPSSISFRVSALAGAAALALLTGVPVGPVGFVEPTGFRAVFRPLQAIGYDLGSKQVSGYFLEQAATCRVTLMVAERNEAGDPAPASPVRLRLTLRPGDVAGLDSAEDRSLNLTCGEAATSLLAESGPRDRLSARQALALRRGTAQLP</sequence>
<organism evidence="1 2">
    <name type="scientific">Tistlia consotensis USBA 355</name>
    <dbReference type="NCBI Taxonomy" id="560819"/>
    <lineage>
        <taxon>Bacteria</taxon>
        <taxon>Pseudomonadati</taxon>
        <taxon>Pseudomonadota</taxon>
        <taxon>Alphaproteobacteria</taxon>
        <taxon>Rhodospirillales</taxon>
        <taxon>Rhodovibrionaceae</taxon>
        <taxon>Tistlia</taxon>
    </lineage>
</organism>
<name>A0A1Y6CVX3_9PROT</name>